<dbReference type="OrthoDB" id="660555at2759"/>
<dbReference type="GO" id="GO:0061630">
    <property type="term" value="F:ubiquitin protein ligase activity"/>
    <property type="evidence" value="ECO:0007669"/>
    <property type="project" value="UniProtKB-EC"/>
</dbReference>
<evidence type="ECO:0000256" key="5">
    <source>
        <dbReference type="ARBA" id="ARBA00004906"/>
    </source>
</evidence>
<evidence type="ECO:0000313" key="16">
    <source>
        <dbReference type="EMBL" id="KAF2748517.1"/>
    </source>
</evidence>
<dbReference type="EC" id="2.3.2.27" evidence="6"/>
<reference evidence="16" key="1">
    <citation type="journal article" date="2020" name="Stud. Mycol.">
        <title>101 Dothideomycetes genomes: a test case for predicting lifestyles and emergence of pathogens.</title>
        <authorList>
            <person name="Haridas S."/>
            <person name="Albert R."/>
            <person name="Binder M."/>
            <person name="Bloem J."/>
            <person name="Labutti K."/>
            <person name="Salamov A."/>
            <person name="Andreopoulos B."/>
            <person name="Baker S."/>
            <person name="Barry K."/>
            <person name="Bills G."/>
            <person name="Bluhm B."/>
            <person name="Cannon C."/>
            <person name="Castanera R."/>
            <person name="Culley D."/>
            <person name="Daum C."/>
            <person name="Ezra D."/>
            <person name="Gonzalez J."/>
            <person name="Henrissat B."/>
            <person name="Kuo A."/>
            <person name="Liang C."/>
            <person name="Lipzen A."/>
            <person name="Lutzoni F."/>
            <person name="Magnuson J."/>
            <person name="Mondo S."/>
            <person name="Nolan M."/>
            <person name="Ohm R."/>
            <person name="Pangilinan J."/>
            <person name="Park H.-J."/>
            <person name="Ramirez L."/>
            <person name="Alfaro M."/>
            <person name="Sun H."/>
            <person name="Tritt A."/>
            <person name="Yoshinaga Y."/>
            <person name="Zwiers L.-H."/>
            <person name="Turgeon B."/>
            <person name="Goodwin S."/>
            <person name="Spatafora J."/>
            <person name="Crous P."/>
            <person name="Grigoriev I."/>
        </authorList>
    </citation>
    <scope>NUCLEOTIDE SEQUENCE</scope>
    <source>
        <strain evidence="16">CBS 119925</strain>
    </source>
</reference>
<keyword evidence="8" id="KW-0519">Myristate</keyword>
<dbReference type="Pfam" id="PF13639">
    <property type="entry name" value="zf-RING_2"/>
    <property type="match status" value="1"/>
</dbReference>
<keyword evidence="7" id="KW-0808">Transferase</keyword>
<evidence type="ECO:0000256" key="10">
    <source>
        <dbReference type="ARBA" id="ARBA00022786"/>
    </source>
</evidence>
<keyword evidence="13" id="KW-0449">Lipoprotein</keyword>
<accession>A0A6A6VHD2</accession>
<evidence type="ECO:0000256" key="2">
    <source>
        <dbReference type="ARBA" id="ARBA00004170"/>
    </source>
</evidence>
<dbReference type="PROSITE" id="PS50089">
    <property type="entry name" value="ZF_RING_2"/>
    <property type="match status" value="1"/>
</dbReference>
<dbReference type="InterPro" id="IPR013083">
    <property type="entry name" value="Znf_RING/FYVE/PHD"/>
</dbReference>
<name>A0A6A6VHD2_9PLEO</name>
<evidence type="ECO:0000256" key="12">
    <source>
        <dbReference type="ARBA" id="ARBA00023228"/>
    </source>
</evidence>
<evidence type="ECO:0000256" key="4">
    <source>
        <dbReference type="ARBA" id="ARBA00004371"/>
    </source>
</evidence>
<evidence type="ECO:0000259" key="15">
    <source>
        <dbReference type="PROSITE" id="PS50089"/>
    </source>
</evidence>
<dbReference type="PANTHER" id="PTHR46661">
    <property type="entry name" value="E3 UBIQUITIN-PROTEIN LIGASE ZNRF1-LIKE PROTEIN"/>
    <property type="match status" value="1"/>
</dbReference>
<evidence type="ECO:0000256" key="14">
    <source>
        <dbReference type="PROSITE-ProRule" id="PRU00175"/>
    </source>
</evidence>
<dbReference type="AlphaFoldDB" id="A0A6A6VHD2"/>
<evidence type="ECO:0000256" key="1">
    <source>
        <dbReference type="ARBA" id="ARBA00000900"/>
    </source>
</evidence>
<feature type="domain" description="RING-type" evidence="15">
    <location>
        <begin position="14"/>
        <end position="56"/>
    </location>
</feature>
<protein>
    <recommendedName>
        <fullName evidence="6">RING-type E3 ubiquitin transferase</fullName>
        <ecNumber evidence="6">2.3.2.27</ecNumber>
    </recommendedName>
</protein>
<dbReference type="PANTHER" id="PTHR46661:SF4">
    <property type="entry name" value="RING-TYPE DOMAIN-CONTAINING PROTEIN"/>
    <property type="match status" value="1"/>
</dbReference>
<dbReference type="Proteomes" id="UP000799440">
    <property type="component" value="Unassembled WGS sequence"/>
</dbReference>
<dbReference type="GO" id="GO:0005768">
    <property type="term" value="C:endosome"/>
    <property type="evidence" value="ECO:0007669"/>
    <property type="project" value="UniProtKB-SubCell"/>
</dbReference>
<comment type="subcellular location">
    <subcellularLocation>
        <location evidence="3">Endosome</location>
    </subcellularLocation>
    <subcellularLocation>
        <location evidence="4">Lysosome</location>
    </subcellularLocation>
    <subcellularLocation>
        <location evidence="2">Membrane</location>
        <topology evidence="2">Peripheral membrane protein</topology>
    </subcellularLocation>
</comment>
<dbReference type="SMART" id="SM00184">
    <property type="entry name" value="RING"/>
    <property type="match status" value="1"/>
</dbReference>
<keyword evidence="17" id="KW-1185">Reference proteome</keyword>
<evidence type="ECO:0000313" key="17">
    <source>
        <dbReference type="Proteomes" id="UP000799440"/>
    </source>
</evidence>
<evidence type="ECO:0000256" key="3">
    <source>
        <dbReference type="ARBA" id="ARBA00004177"/>
    </source>
</evidence>
<keyword evidence="9" id="KW-0967">Endosome</keyword>
<evidence type="ECO:0000256" key="8">
    <source>
        <dbReference type="ARBA" id="ARBA00022707"/>
    </source>
</evidence>
<keyword evidence="14" id="KW-0479">Metal-binding</keyword>
<evidence type="ECO:0000256" key="6">
    <source>
        <dbReference type="ARBA" id="ARBA00012483"/>
    </source>
</evidence>
<evidence type="ECO:0000256" key="9">
    <source>
        <dbReference type="ARBA" id="ARBA00022753"/>
    </source>
</evidence>
<keyword evidence="10" id="KW-0833">Ubl conjugation pathway</keyword>
<dbReference type="SUPFAM" id="SSF57850">
    <property type="entry name" value="RING/U-box"/>
    <property type="match status" value="1"/>
</dbReference>
<comment type="catalytic activity">
    <reaction evidence="1">
        <text>S-ubiquitinyl-[E2 ubiquitin-conjugating enzyme]-L-cysteine + [acceptor protein]-L-lysine = [E2 ubiquitin-conjugating enzyme]-L-cysteine + N(6)-ubiquitinyl-[acceptor protein]-L-lysine.</text>
        <dbReference type="EC" id="2.3.2.27"/>
    </reaction>
</comment>
<keyword evidence="12" id="KW-0458">Lysosome</keyword>
<evidence type="ECO:0000256" key="13">
    <source>
        <dbReference type="ARBA" id="ARBA00023288"/>
    </source>
</evidence>
<keyword evidence="14" id="KW-0863">Zinc-finger</keyword>
<gene>
    <name evidence="16" type="ORF">M011DRAFT_390983</name>
</gene>
<dbReference type="Gene3D" id="3.30.40.10">
    <property type="entry name" value="Zinc/RING finger domain, C3HC4 (zinc finger)"/>
    <property type="match status" value="1"/>
</dbReference>
<dbReference type="InterPro" id="IPR051878">
    <property type="entry name" value="ZNRF_ubiq-protein_ligase"/>
</dbReference>
<feature type="non-terminal residue" evidence="16">
    <location>
        <position position="56"/>
    </location>
</feature>
<organism evidence="16 17">
    <name type="scientific">Sporormia fimetaria CBS 119925</name>
    <dbReference type="NCBI Taxonomy" id="1340428"/>
    <lineage>
        <taxon>Eukaryota</taxon>
        <taxon>Fungi</taxon>
        <taxon>Dikarya</taxon>
        <taxon>Ascomycota</taxon>
        <taxon>Pezizomycotina</taxon>
        <taxon>Dothideomycetes</taxon>
        <taxon>Pleosporomycetidae</taxon>
        <taxon>Pleosporales</taxon>
        <taxon>Sporormiaceae</taxon>
        <taxon>Sporormia</taxon>
    </lineage>
</organism>
<evidence type="ECO:0000256" key="11">
    <source>
        <dbReference type="ARBA" id="ARBA00023136"/>
    </source>
</evidence>
<sequence>YTATEKDCIGNQECEICLEEYEVGERLARLVCWCRFHERCIRGWWERRGPGVCPTH</sequence>
<proteinExistence type="predicted"/>
<feature type="non-terminal residue" evidence="16">
    <location>
        <position position="1"/>
    </location>
</feature>
<dbReference type="InterPro" id="IPR001841">
    <property type="entry name" value="Znf_RING"/>
</dbReference>
<dbReference type="GO" id="GO:0016020">
    <property type="term" value="C:membrane"/>
    <property type="evidence" value="ECO:0007669"/>
    <property type="project" value="UniProtKB-SubCell"/>
</dbReference>
<keyword evidence="11" id="KW-0472">Membrane</keyword>
<keyword evidence="14" id="KW-0862">Zinc</keyword>
<dbReference type="GO" id="GO:0008270">
    <property type="term" value="F:zinc ion binding"/>
    <property type="evidence" value="ECO:0007669"/>
    <property type="project" value="UniProtKB-KW"/>
</dbReference>
<dbReference type="GO" id="GO:0070936">
    <property type="term" value="P:protein K48-linked ubiquitination"/>
    <property type="evidence" value="ECO:0007669"/>
    <property type="project" value="TreeGrafter"/>
</dbReference>
<dbReference type="EMBL" id="MU006569">
    <property type="protein sequence ID" value="KAF2748517.1"/>
    <property type="molecule type" value="Genomic_DNA"/>
</dbReference>
<comment type="pathway">
    <text evidence="5">Protein modification; protein ubiquitination.</text>
</comment>
<evidence type="ECO:0000256" key="7">
    <source>
        <dbReference type="ARBA" id="ARBA00022679"/>
    </source>
</evidence>
<dbReference type="GO" id="GO:0043161">
    <property type="term" value="P:proteasome-mediated ubiquitin-dependent protein catabolic process"/>
    <property type="evidence" value="ECO:0007669"/>
    <property type="project" value="TreeGrafter"/>
</dbReference>